<reference evidence="5" key="1">
    <citation type="journal article" date="2019" name="Int. J. Syst. Evol. Microbiol.">
        <title>The Global Catalogue of Microorganisms (GCM) 10K type strain sequencing project: providing services to taxonomists for standard genome sequencing and annotation.</title>
        <authorList>
            <consortium name="The Broad Institute Genomics Platform"/>
            <consortium name="The Broad Institute Genome Sequencing Center for Infectious Disease"/>
            <person name="Wu L."/>
            <person name="Ma J."/>
        </authorList>
    </citation>
    <scope>NUCLEOTIDE SEQUENCE [LARGE SCALE GENOMIC DNA]</scope>
    <source>
        <strain evidence="5">CGMCC-1.15741</strain>
    </source>
</reference>
<dbReference type="SUPFAM" id="SSF52768">
    <property type="entry name" value="Arginase/deacetylase"/>
    <property type="match status" value="1"/>
</dbReference>
<evidence type="ECO:0000256" key="2">
    <source>
        <dbReference type="ARBA" id="ARBA00022801"/>
    </source>
</evidence>
<dbReference type="Pfam" id="PF00850">
    <property type="entry name" value="Hist_deacetyl"/>
    <property type="match status" value="1"/>
</dbReference>
<dbReference type="Proteomes" id="UP001596303">
    <property type="component" value="Unassembled WGS sequence"/>
</dbReference>
<dbReference type="PRINTS" id="PR01270">
    <property type="entry name" value="HDASUPER"/>
</dbReference>
<accession>A0ABW1SBU1</accession>
<gene>
    <name evidence="4" type="ORF">ACFQDM_13055</name>
</gene>
<dbReference type="InterPro" id="IPR023801">
    <property type="entry name" value="His_deacetylse_dom"/>
</dbReference>
<dbReference type="EMBL" id="JBHSSW010000017">
    <property type="protein sequence ID" value="MFC6199016.1"/>
    <property type="molecule type" value="Genomic_DNA"/>
</dbReference>
<dbReference type="InterPro" id="IPR000286">
    <property type="entry name" value="HDACs"/>
</dbReference>
<evidence type="ECO:0000256" key="1">
    <source>
        <dbReference type="ARBA" id="ARBA00005947"/>
    </source>
</evidence>
<dbReference type="CDD" id="cd09993">
    <property type="entry name" value="HDAC_classIV"/>
    <property type="match status" value="1"/>
</dbReference>
<proteinExistence type="inferred from homology"/>
<keyword evidence="5" id="KW-1185">Reference proteome</keyword>
<evidence type="ECO:0000259" key="3">
    <source>
        <dbReference type="Pfam" id="PF00850"/>
    </source>
</evidence>
<dbReference type="PANTHER" id="PTHR10625">
    <property type="entry name" value="HISTONE DEACETYLASE HDAC1-RELATED"/>
    <property type="match status" value="1"/>
</dbReference>
<feature type="domain" description="Histone deacetylase" evidence="3">
    <location>
        <begin position="19"/>
        <end position="282"/>
    </location>
</feature>
<dbReference type="Gene3D" id="3.40.800.20">
    <property type="entry name" value="Histone deacetylase domain"/>
    <property type="match status" value="1"/>
</dbReference>
<organism evidence="4 5">
    <name type="scientific">Ponticaulis profundi</name>
    <dbReference type="NCBI Taxonomy" id="2665222"/>
    <lineage>
        <taxon>Bacteria</taxon>
        <taxon>Pseudomonadati</taxon>
        <taxon>Pseudomonadota</taxon>
        <taxon>Alphaproteobacteria</taxon>
        <taxon>Hyphomonadales</taxon>
        <taxon>Hyphomonadaceae</taxon>
        <taxon>Ponticaulis</taxon>
    </lineage>
</organism>
<name>A0ABW1SBU1_9PROT</name>
<protein>
    <submittedName>
        <fullName evidence="4">Histone deacetylase</fullName>
    </submittedName>
</protein>
<comment type="similarity">
    <text evidence="1">Belongs to the histone deacetylase family.</text>
</comment>
<evidence type="ECO:0000313" key="4">
    <source>
        <dbReference type="EMBL" id="MFC6199016.1"/>
    </source>
</evidence>
<dbReference type="InterPro" id="IPR023696">
    <property type="entry name" value="Ureohydrolase_dom_sf"/>
</dbReference>
<dbReference type="RefSeq" id="WP_377379730.1">
    <property type="nucleotide sequence ID" value="NZ_JBHSSW010000017.1"/>
</dbReference>
<dbReference type="InterPro" id="IPR037138">
    <property type="entry name" value="His_deacetylse_dom_sf"/>
</dbReference>
<dbReference type="PANTHER" id="PTHR10625:SF19">
    <property type="entry name" value="HISTONE DEACETYLASE 12"/>
    <property type="match status" value="1"/>
</dbReference>
<keyword evidence="2" id="KW-0378">Hydrolase</keyword>
<dbReference type="InterPro" id="IPR044150">
    <property type="entry name" value="HDAC_classIV"/>
</dbReference>
<evidence type="ECO:0000313" key="5">
    <source>
        <dbReference type="Proteomes" id="UP001596303"/>
    </source>
</evidence>
<comment type="caution">
    <text evidence="4">The sequence shown here is derived from an EMBL/GenBank/DDBJ whole genome shotgun (WGS) entry which is preliminary data.</text>
</comment>
<sequence length="301" mass="32954">MLSVVQHPDYDAQTVSDDHRFPMRKYAETARLLKERGIVSGTNPFITPEPASYDEIASAHSHDYVRGAFDLTLDRKKVREIGFELHEDVVRRSRLSCAGSILAGRIAMDEGIACNAAGGSHHARRDGGAGFCVFNDVGVAVKTLKAEGVIGRAMVIDCDVHQGDGTADIFADDPDVYTVSVHCETNWPTRKVPSNLDFGLEAGLRDEAYLNALERALDQAFAEFVPDLVYYNAGVDPHEEDRLGKLALSEAGIAARDRYVLKRVREKGYPVVGVMGGGYNTDIDLLARLHSKMFEAASLVK</sequence>